<dbReference type="GO" id="GO:0009251">
    <property type="term" value="P:glucan catabolic process"/>
    <property type="evidence" value="ECO:0007669"/>
    <property type="project" value="TreeGrafter"/>
</dbReference>
<dbReference type="Gene3D" id="2.60.120.200">
    <property type="match status" value="1"/>
</dbReference>
<keyword evidence="4" id="KW-0378">Hydrolase</keyword>
<dbReference type="KEGG" id="mgin:FRZ54_13320"/>
<gene>
    <name evidence="4" type="ORF">FRZ54_13320</name>
</gene>
<proteinExistence type="inferred from homology"/>
<evidence type="ECO:0000313" key="5">
    <source>
        <dbReference type="Proteomes" id="UP000321479"/>
    </source>
</evidence>
<protein>
    <submittedName>
        <fullName evidence="4">Glycoside hydrolase family 16 protein</fullName>
    </submittedName>
</protein>
<dbReference type="EMBL" id="CP042436">
    <property type="protein sequence ID" value="QEC63516.1"/>
    <property type="molecule type" value="Genomic_DNA"/>
</dbReference>
<keyword evidence="5" id="KW-1185">Reference proteome</keyword>
<dbReference type="CDD" id="cd08023">
    <property type="entry name" value="GH16_laminarinase_like"/>
    <property type="match status" value="1"/>
</dbReference>
<dbReference type="InterPro" id="IPR050546">
    <property type="entry name" value="Glycosyl_Hydrlase_16"/>
</dbReference>
<dbReference type="AlphaFoldDB" id="A0A5B8UYQ2"/>
<evidence type="ECO:0000256" key="1">
    <source>
        <dbReference type="ARBA" id="ARBA00006865"/>
    </source>
</evidence>
<comment type="similarity">
    <text evidence="1">Belongs to the glycosyl hydrolase 16 family.</text>
</comment>
<dbReference type="Pfam" id="PF00722">
    <property type="entry name" value="Glyco_hydro_16"/>
    <property type="match status" value="1"/>
</dbReference>
<dbReference type="SUPFAM" id="SSF49899">
    <property type="entry name" value="Concanavalin A-like lectins/glucanases"/>
    <property type="match status" value="1"/>
</dbReference>
<evidence type="ECO:0000313" key="4">
    <source>
        <dbReference type="EMBL" id="QEC63516.1"/>
    </source>
</evidence>
<feature type="chain" id="PRO_5022890167" evidence="2">
    <location>
        <begin position="24"/>
        <end position="315"/>
    </location>
</feature>
<feature type="domain" description="GH16" evidence="3">
    <location>
        <begin position="65"/>
        <end position="315"/>
    </location>
</feature>
<feature type="signal peptide" evidence="2">
    <location>
        <begin position="1"/>
        <end position="23"/>
    </location>
</feature>
<dbReference type="PROSITE" id="PS51257">
    <property type="entry name" value="PROKAR_LIPOPROTEIN"/>
    <property type="match status" value="1"/>
</dbReference>
<reference evidence="4 5" key="1">
    <citation type="journal article" date="2017" name="Curr. Microbiol.">
        <title>Mucilaginibacter ginsenosidivorans sp. nov., Isolated from Soil of Ginseng Field.</title>
        <authorList>
            <person name="Kim M.M."/>
            <person name="Siddiqi M.Z."/>
            <person name="Im W.T."/>
        </authorList>
    </citation>
    <scope>NUCLEOTIDE SEQUENCE [LARGE SCALE GENOMIC DNA]</scope>
    <source>
        <strain evidence="4 5">Gsoil 3017</strain>
    </source>
</reference>
<accession>A0A5B8UYQ2</accession>
<sequence>MKSIINMKTPFICTILLVSLCIASVGCKKLANGSGSGDGGNNGGNNGGTVGKYTNPNTTSVICDYDVSDTAYTNHGWTKTFEDDFTGDLSKWNLIKGGLIMEEQCYEPANVQIAGGAVQIAAKKETVSGPKTVGNDTMQNFNYTSGWMVSKSTFVANSSTPKVRIVARIKMASGYGLTSLFYGFGGGAWPTTGEIDFAETQGDNTKVYATDYAYGSSANSNVVSGGILYNPVTEDLSSCYHLYVMEWTQNSLNSYIDGKLVETKTKGGYVSSLFGKPQYLTFSLPIGGLYYSQLKTANIQGGTMSIDYVKVFTSN</sequence>
<dbReference type="PANTHER" id="PTHR10963">
    <property type="entry name" value="GLYCOSYL HYDROLASE-RELATED"/>
    <property type="match status" value="1"/>
</dbReference>
<dbReference type="Proteomes" id="UP000321479">
    <property type="component" value="Chromosome"/>
</dbReference>
<name>A0A5B8UYQ2_9SPHI</name>
<dbReference type="PROSITE" id="PS51762">
    <property type="entry name" value="GH16_2"/>
    <property type="match status" value="1"/>
</dbReference>
<organism evidence="4 5">
    <name type="scientific">Mucilaginibacter ginsenosidivorans</name>
    <dbReference type="NCBI Taxonomy" id="398053"/>
    <lineage>
        <taxon>Bacteria</taxon>
        <taxon>Pseudomonadati</taxon>
        <taxon>Bacteroidota</taxon>
        <taxon>Sphingobacteriia</taxon>
        <taxon>Sphingobacteriales</taxon>
        <taxon>Sphingobacteriaceae</taxon>
        <taxon>Mucilaginibacter</taxon>
    </lineage>
</organism>
<dbReference type="InterPro" id="IPR000757">
    <property type="entry name" value="Beta-glucanase-like"/>
</dbReference>
<dbReference type="RefSeq" id="WP_147032091.1">
    <property type="nucleotide sequence ID" value="NZ_CP042436.1"/>
</dbReference>
<evidence type="ECO:0000256" key="2">
    <source>
        <dbReference type="SAM" id="SignalP"/>
    </source>
</evidence>
<keyword evidence="2" id="KW-0732">Signal</keyword>
<dbReference type="InterPro" id="IPR013320">
    <property type="entry name" value="ConA-like_dom_sf"/>
</dbReference>
<dbReference type="GO" id="GO:0004553">
    <property type="term" value="F:hydrolase activity, hydrolyzing O-glycosyl compounds"/>
    <property type="evidence" value="ECO:0007669"/>
    <property type="project" value="InterPro"/>
</dbReference>
<evidence type="ECO:0000259" key="3">
    <source>
        <dbReference type="PROSITE" id="PS51762"/>
    </source>
</evidence>
<dbReference type="OrthoDB" id="9809583at2"/>
<dbReference type="PANTHER" id="PTHR10963:SF24">
    <property type="entry name" value="GLYCOSIDASE C21B10.07-RELATED"/>
    <property type="match status" value="1"/>
</dbReference>